<feature type="transmembrane region" description="Helical" evidence="6">
    <location>
        <begin position="105"/>
        <end position="130"/>
    </location>
</feature>
<feature type="transmembrane region" description="Helical" evidence="6">
    <location>
        <begin position="194"/>
        <end position="215"/>
    </location>
</feature>
<dbReference type="AlphaFoldDB" id="A0A0P9CT16"/>
<dbReference type="InterPro" id="IPR017896">
    <property type="entry name" value="4Fe4S_Fe-S-bd"/>
</dbReference>
<dbReference type="InterPro" id="IPR004017">
    <property type="entry name" value="Cys_rich_dom"/>
</dbReference>
<feature type="domain" description="4Fe-4S ferredoxin-type" evidence="7">
    <location>
        <begin position="264"/>
        <end position="295"/>
    </location>
</feature>
<dbReference type="Proteomes" id="UP000050482">
    <property type="component" value="Unassembled WGS sequence"/>
</dbReference>
<organism evidence="8 9">
    <name type="scientific">Alicyclobacillus ferrooxydans</name>
    <dbReference type="NCBI Taxonomy" id="471514"/>
    <lineage>
        <taxon>Bacteria</taxon>
        <taxon>Bacillati</taxon>
        <taxon>Bacillota</taxon>
        <taxon>Bacilli</taxon>
        <taxon>Bacillales</taxon>
        <taxon>Alicyclobacillaceae</taxon>
        <taxon>Alicyclobacillus</taxon>
    </lineage>
</organism>
<dbReference type="EMBL" id="LJCO01000069">
    <property type="protein sequence ID" value="KPV42785.1"/>
    <property type="molecule type" value="Genomic_DNA"/>
</dbReference>
<evidence type="ECO:0000256" key="1">
    <source>
        <dbReference type="ARBA" id="ARBA00022485"/>
    </source>
</evidence>
<keyword evidence="5" id="KW-0411">Iron-sulfur</keyword>
<proteinExistence type="predicted"/>
<dbReference type="PROSITE" id="PS51379">
    <property type="entry name" value="4FE4S_FER_2"/>
    <property type="match status" value="2"/>
</dbReference>
<dbReference type="Gene3D" id="1.10.1060.10">
    <property type="entry name" value="Alpha-helical ferredoxin"/>
    <property type="match status" value="1"/>
</dbReference>
<dbReference type="SUPFAM" id="SSF46548">
    <property type="entry name" value="alpha-helical ferredoxin"/>
    <property type="match status" value="1"/>
</dbReference>
<dbReference type="InterPro" id="IPR036197">
    <property type="entry name" value="NarG-like_sf"/>
</dbReference>
<evidence type="ECO:0000313" key="8">
    <source>
        <dbReference type="EMBL" id="KPV42785.1"/>
    </source>
</evidence>
<dbReference type="GO" id="GO:0046872">
    <property type="term" value="F:metal ion binding"/>
    <property type="evidence" value="ECO:0007669"/>
    <property type="project" value="UniProtKB-KW"/>
</dbReference>
<keyword evidence="2" id="KW-0479">Metal-binding</keyword>
<dbReference type="Pfam" id="PF02754">
    <property type="entry name" value="CCG"/>
    <property type="match status" value="2"/>
</dbReference>
<keyword evidence="6" id="KW-1133">Transmembrane helix</keyword>
<evidence type="ECO:0000256" key="4">
    <source>
        <dbReference type="ARBA" id="ARBA00023004"/>
    </source>
</evidence>
<dbReference type="Pfam" id="PF13187">
    <property type="entry name" value="Fer4_9"/>
    <property type="match status" value="1"/>
</dbReference>
<dbReference type="PATRIC" id="fig|471514.4.peg.4825"/>
<keyword evidence="9" id="KW-1185">Reference proteome</keyword>
<accession>A0A0P9CT16</accession>
<dbReference type="PANTHER" id="PTHR43255:SF1">
    <property type="entry name" value="IRON-SULFUR-BINDING OXIDOREDUCTASE FADF-RELATED"/>
    <property type="match status" value="1"/>
</dbReference>
<dbReference type="InterPro" id="IPR017900">
    <property type="entry name" value="4Fe4S_Fe_S_CS"/>
</dbReference>
<evidence type="ECO:0000256" key="6">
    <source>
        <dbReference type="SAM" id="Phobius"/>
    </source>
</evidence>
<dbReference type="InterPro" id="IPR051460">
    <property type="entry name" value="HdrC_iron-sulfur_subunit"/>
</dbReference>
<evidence type="ECO:0000256" key="2">
    <source>
        <dbReference type="ARBA" id="ARBA00022723"/>
    </source>
</evidence>
<dbReference type="InterPro" id="IPR009051">
    <property type="entry name" value="Helical_ferredxn"/>
</dbReference>
<dbReference type="RefSeq" id="WP_054970108.1">
    <property type="nucleotide sequence ID" value="NZ_LJCO01000069.1"/>
</dbReference>
<protein>
    <recommendedName>
        <fullName evidence="7">4Fe-4S ferredoxin-type domain-containing protein</fullName>
    </recommendedName>
</protein>
<sequence length="672" mass="75391">MWFIIQAVLFVLIFGAALYSFGYAIAQRVRYLTLASREDSRLDRKGDRFMSFVKYVLGQRKVIAEPSGLGHFFIFWGFLVLVFGDLDFIIYHLTNWHLPWATAPAYLFIQELFSAFVLVSLLVAGLRRFLFKPMRLSKSVEGGAILGLIATIIITYYLATAADMALAGTHPGWASPIISAISSGFAGMSTTGLWVIREVFFWIHVLCLSTFLYIIPRSKHSHMIGSMFNWYFRRLDSPGKLRKLDLEDESIEEFGVGRIEQFTWKQLLDGYACTECGRCHVSCPATLSGKQLSPKYIILKMKDQINAAGPGMLAKMAAGAEDMTSENLFEAGVFTEEEIWACTTCRACEEACPVANEHVQAIVDMRRNLVLTEGKTSPEVTKVFSNLERQSNEWGINRRDRALWAKDLPVKTMAEVEGNAEYLFFVGTAASFDQRNQKIAQAFAKVLLAAGVDFAILGQEEESDGDSARRLGNEFLYQEFVERNVEIFKEYGVKKIITTDPHAFNTFKNEYPDFGFEAEIFHSTQFAAKLISEGKLKPKRAVNETITYHDSCYLGRYNDVYDPPRYILESIPGLKLVEMERSRNKSMCCGAGGGGMFKEETGTRINVMRSKQAIDTGASIIGTACPYCMTMMIDGTKANGKEDDVSTYDVIELLAMSIEDEAMHQPETAAVN</sequence>
<feature type="transmembrane region" description="Helical" evidence="6">
    <location>
        <begin position="69"/>
        <end position="93"/>
    </location>
</feature>
<dbReference type="Gene3D" id="1.20.950.20">
    <property type="entry name" value="Transmembrane di-heme cytochromes, Chain C"/>
    <property type="match status" value="1"/>
</dbReference>
<dbReference type="GO" id="GO:0051539">
    <property type="term" value="F:4 iron, 4 sulfur cluster binding"/>
    <property type="evidence" value="ECO:0007669"/>
    <property type="project" value="UniProtKB-KW"/>
</dbReference>
<dbReference type="STRING" id="471514.AN477_15705"/>
<comment type="caution">
    <text evidence="8">The sequence shown here is derived from an EMBL/GenBank/DDBJ whole genome shotgun (WGS) entry which is preliminary data.</text>
</comment>
<feature type="transmembrane region" description="Helical" evidence="6">
    <location>
        <begin position="142"/>
        <end position="159"/>
    </location>
</feature>
<dbReference type="PROSITE" id="PS00198">
    <property type="entry name" value="4FE4S_FER_1"/>
    <property type="match status" value="1"/>
</dbReference>
<evidence type="ECO:0000256" key="5">
    <source>
        <dbReference type="ARBA" id="ARBA00023014"/>
    </source>
</evidence>
<keyword evidence="6" id="KW-0472">Membrane</keyword>
<name>A0A0P9CT16_9BACL</name>
<keyword evidence="4" id="KW-0408">Iron</keyword>
<gene>
    <name evidence="8" type="ORF">AN477_15705</name>
</gene>
<evidence type="ECO:0000259" key="7">
    <source>
        <dbReference type="PROSITE" id="PS51379"/>
    </source>
</evidence>
<dbReference type="PANTHER" id="PTHR43255">
    <property type="entry name" value="IRON-SULFUR-BINDING OXIDOREDUCTASE FADF-RELATED-RELATED"/>
    <property type="match status" value="1"/>
</dbReference>
<feature type="transmembrane region" description="Helical" evidence="6">
    <location>
        <begin position="6"/>
        <end position="26"/>
    </location>
</feature>
<reference evidence="8 9" key="1">
    <citation type="submission" date="2015-09" db="EMBL/GenBank/DDBJ databases">
        <title>Draft genome sequence of Alicyclobacillus ferrooxydans DSM 22381.</title>
        <authorList>
            <person name="Hemp J."/>
        </authorList>
    </citation>
    <scope>NUCLEOTIDE SEQUENCE [LARGE SCALE GENOMIC DNA]</scope>
    <source>
        <strain evidence="8 9">TC-34</strain>
    </source>
</reference>
<evidence type="ECO:0000313" key="9">
    <source>
        <dbReference type="Proteomes" id="UP000050482"/>
    </source>
</evidence>
<keyword evidence="6" id="KW-0812">Transmembrane</keyword>
<feature type="domain" description="4Fe-4S ferredoxin-type" evidence="7">
    <location>
        <begin position="331"/>
        <end position="362"/>
    </location>
</feature>
<keyword evidence="1" id="KW-0004">4Fe-4S</keyword>
<evidence type="ECO:0000256" key="3">
    <source>
        <dbReference type="ARBA" id="ARBA00023002"/>
    </source>
</evidence>
<dbReference type="GO" id="GO:0005886">
    <property type="term" value="C:plasma membrane"/>
    <property type="evidence" value="ECO:0007669"/>
    <property type="project" value="TreeGrafter"/>
</dbReference>
<dbReference type="OrthoDB" id="9794954at2"/>
<dbReference type="GO" id="GO:0016491">
    <property type="term" value="F:oxidoreductase activity"/>
    <property type="evidence" value="ECO:0007669"/>
    <property type="project" value="UniProtKB-KW"/>
</dbReference>
<keyword evidence="3" id="KW-0560">Oxidoreductase</keyword>
<dbReference type="SUPFAM" id="SSF103501">
    <property type="entry name" value="Respiratory nitrate reductase 1 gamma chain"/>
    <property type="match status" value="1"/>
</dbReference>